<evidence type="ECO:0000313" key="3">
    <source>
        <dbReference type="Proteomes" id="UP001595957"/>
    </source>
</evidence>
<evidence type="ECO:0000259" key="1">
    <source>
        <dbReference type="Pfam" id="PF13577"/>
    </source>
</evidence>
<dbReference type="Proteomes" id="UP001595957">
    <property type="component" value="Unassembled WGS sequence"/>
</dbReference>
<organism evidence="2 3">
    <name type="scientific">Sphingobium tyrosinilyticum</name>
    <dbReference type="NCBI Taxonomy" id="2715436"/>
    <lineage>
        <taxon>Bacteria</taxon>
        <taxon>Pseudomonadati</taxon>
        <taxon>Pseudomonadota</taxon>
        <taxon>Alphaproteobacteria</taxon>
        <taxon>Sphingomonadales</taxon>
        <taxon>Sphingomonadaceae</taxon>
        <taxon>Sphingobium</taxon>
    </lineage>
</organism>
<gene>
    <name evidence="2" type="ORF">ACFO3E_16425</name>
</gene>
<reference evidence="3" key="1">
    <citation type="journal article" date="2019" name="Int. J. Syst. Evol. Microbiol.">
        <title>The Global Catalogue of Microorganisms (GCM) 10K type strain sequencing project: providing services to taxonomists for standard genome sequencing and annotation.</title>
        <authorList>
            <consortium name="The Broad Institute Genomics Platform"/>
            <consortium name="The Broad Institute Genome Sequencing Center for Infectious Disease"/>
            <person name="Wu L."/>
            <person name="Ma J."/>
        </authorList>
    </citation>
    <scope>NUCLEOTIDE SEQUENCE [LARGE SCALE GENOMIC DNA]</scope>
    <source>
        <strain evidence="3">NBRC 103632</strain>
    </source>
</reference>
<keyword evidence="3" id="KW-1185">Reference proteome</keyword>
<sequence>MSGARDLPSLIAAQQADTDLAFQDLVGEDRMEQAIADLLAKQEITETIYRIARGIDRGQVALYADAFHPDGQDFHGFLNGPVKKVLDNLANTKLIFTQHMIGNVLVELDGEVAQAESYFTSFHQGRDPDGTMIDETLRGRYLDRFERRDGGPWKIARRVVLWDWTKVEPSGDTWVDRVLQRPGAEDRFIYGRRDREDMVFTGALPAGFEDE</sequence>
<dbReference type="InterPro" id="IPR037401">
    <property type="entry name" value="SnoaL-like"/>
</dbReference>
<protein>
    <submittedName>
        <fullName evidence="2">Nuclear transport factor 2 family protein</fullName>
    </submittedName>
</protein>
<dbReference type="Pfam" id="PF13577">
    <property type="entry name" value="SnoaL_4"/>
    <property type="match status" value="1"/>
</dbReference>
<dbReference type="Gene3D" id="3.10.450.50">
    <property type="match status" value="1"/>
</dbReference>
<feature type="domain" description="SnoaL-like" evidence="1">
    <location>
        <begin position="37"/>
        <end position="158"/>
    </location>
</feature>
<dbReference type="InterPro" id="IPR032710">
    <property type="entry name" value="NTF2-like_dom_sf"/>
</dbReference>
<comment type="caution">
    <text evidence="2">The sequence shown here is derived from an EMBL/GenBank/DDBJ whole genome shotgun (WGS) entry which is preliminary data.</text>
</comment>
<dbReference type="EMBL" id="JBHSFZ010000058">
    <property type="protein sequence ID" value="MFC4595747.1"/>
    <property type="molecule type" value="Genomic_DNA"/>
</dbReference>
<dbReference type="SUPFAM" id="SSF54427">
    <property type="entry name" value="NTF2-like"/>
    <property type="match status" value="1"/>
</dbReference>
<dbReference type="RefSeq" id="WP_380806322.1">
    <property type="nucleotide sequence ID" value="NZ_JBHSFZ010000058.1"/>
</dbReference>
<proteinExistence type="predicted"/>
<evidence type="ECO:0000313" key="2">
    <source>
        <dbReference type="EMBL" id="MFC4595747.1"/>
    </source>
</evidence>
<name>A0ABV9F4F1_9SPHN</name>
<accession>A0ABV9F4F1</accession>